<name>A0A7N2L189_QUELO</name>
<dbReference type="AlphaFoldDB" id="A0A7N2L189"/>
<organism evidence="1 2">
    <name type="scientific">Quercus lobata</name>
    <name type="common">Valley oak</name>
    <dbReference type="NCBI Taxonomy" id="97700"/>
    <lineage>
        <taxon>Eukaryota</taxon>
        <taxon>Viridiplantae</taxon>
        <taxon>Streptophyta</taxon>
        <taxon>Embryophyta</taxon>
        <taxon>Tracheophyta</taxon>
        <taxon>Spermatophyta</taxon>
        <taxon>Magnoliopsida</taxon>
        <taxon>eudicotyledons</taxon>
        <taxon>Gunneridae</taxon>
        <taxon>Pentapetalae</taxon>
        <taxon>rosids</taxon>
        <taxon>fabids</taxon>
        <taxon>Fagales</taxon>
        <taxon>Fagaceae</taxon>
        <taxon>Quercus</taxon>
    </lineage>
</organism>
<reference evidence="1" key="2">
    <citation type="submission" date="2021-01" db="UniProtKB">
        <authorList>
            <consortium name="EnsemblPlants"/>
        </authorList>
    </citation>
    <scope>IDENTIFICATION</scope>
</reference>
<dbReference type="Gramene" id="QL02p093656:mrna">
    <property type="protein sequence ID" value="QL02p093656:mrna"/>
    <property type="gene ID" value="QL02p093656"/>
</dbReference>
<accession>A0A7N2L189</accession>
<protein>
    <submittedName>
        <fullName evidence="1">Uncharacterized protein</fullName>
    </submittedName>
</protein>
<reference evidence="2" key="1">
    <citation type="journal article" date="2016" name="G3 (Bethesda)">
        <title>First Draft Assembly and Annotation of the Genome of a California Endemic Oak Quercus lobata Nee (Fagaceae).</title>
        <authorList>
            <person name="Sork V.L."/>
            <person name="Fitz-Gibbon S.T."/>
            <person name="Puiu D."/>
            <person name="Crepeau M."/>
            <person name="Gugger P.F."/>
            <person name="Sherman R."/>
            <person name="Stevens K."/>
            <person name="Langley C.H."/>
            <person name="Pellegrini M."/>
            <person name="Salzberg S.L."/>
        </authorList>
    </citation>
    <scope>NUCLEOTIDE SEQUENCE [LARGE SCALE GENOMIC DNA]</scope>
    <source>
        <strain evidence="2">cv. SW786</strain>
    </source>
</reference>
<evidence type="ECO:0000313" key="2">
    <source>
        <dbReference type="Proteomes" id="UP000594261"/>
    </source>
</evidence>
<dbReference type="EnsemblPlants" id="QL02p093656:mrna">
    <property type="protein sequence ID" value="QL02p093656:mrna"/>
    <property type="gene ID" value="QL02p093656"/>
</dbReference>
<proteinExistence type="predicted"/>
<evidence type="ECO:0000313" key="1">
    <source>
        <dbReference type="EnsemblPlants" id="QL02p093656:mrna"/>
    </source>
</evidence>
<sequence>MDLDKDKLRFVKFLLNLPSDPFKGINGDDLRLFGAIICDQVWKLRNGILFEGIELRHEVIRARPSKAFAEFKGVRTNTSTRHYPPRTVAQWIVPCRGSLKVNVDAVVGKSRSIISAVARECRGELVFACTKWANTNLLQQVEAEALSERVIAPNDNESKHGIDLPLEIWGPPSRRVGVGAEVGLDVEAGVERRVRTGLEP</sequence>
<dbReference type="InParanoid" id="A0A7N2L189"/>
<keyword evidence="2" id="KW-1185">Reference proteome</keyword>
<dbReference type="Proteomes" id="UP000594261">
    <property type="component" value="Chromosome 2"/>
</dbReference>